<dbReference type="RefSeq" id="WP_285486845.1">
    <property type="nucleotide sequence ID" value="NZ_BSTI01000004.1"/>
</dbReference>
<dbReference type="AlphaFoldDB" id="A0A9W6R1I2"/>
<reference evidence="1" key="1">
    <citation type="submission" date="2023-03" db="EMBL/GenBank/DDBJ databases">
        <title>Amycolatopsis taiwanensis NBRC 103393.</title>
        <authorList>
            <person name="Ichikawa N."/>
            <person name="Sato H."/>
            <person name="Tonouchi N."/>
        </authorList>
    </citation>
    <scope>NUCLEOTIDE SEQUENCE</scope>
    <source>
        <strain evidence="1">NBRC 103393</strain>
    </source>
</reference>
<proteinExistence type="predicted"/>
<sequence length="137" mass="14953">MSEQTKAATSVAGAAEVHRRVVELFSAGRREEALALIDPDVVDHRGGTSGDHKGVAAWKQKWEYLDDSVRSTIEHNVASGDFSVNRYTVRGTHPASGRSYEVTGIDMVRVWEGKIVEHWALVDSPAIGHQLGVCENA</sequence>
<comment type="caution">
    <text evidence="1">The sequence shown here is derived from an EMBL/GenBank/DDBJ whole genome shotgun (WGS) entry which is preliminary data.</text>
</comment>
<dbReference type="Gene3D" id="3.10.450.50">
    <property type="match status" value="1"/>
</dbReference>
<protein>
    <recommendedName>
        <fullName evidence="3">Ester cyclase</fullName>
    </recommendedName>
</protein>
<evidence type="ECO:0000313" key="1">
    <source>
        <dbReference type="EMBL" id="GLY65830.1"/>
    </source>
</evidence>
<keyword evidence="2" id="KW-1185">Reference proteome</keyword>
<accession>A0A9W6R1I2</accession>
<organism evidence="1 2">
    <name type="scientific">Amycolatopsis taiwanensis</name>
    <dbReference type="NCBI Taxonomy" id="342230"/>
    <lineage>
        <taxon>Bacteria</taxon>
        <taxon>Bacillati</taxon>
        <taxon>Actinomycetota</taxon>
        <taxon>Actinomycetes</taxon>
        <taxon>Pseudonocardiales</taxon>
        <taxon>Pseudonocardiaceae</taxon>
        <taxon>Amycolatopsis</taxon>
    </lineage>
</organism>
<dbReference type="InterPro" id="IPR032710">
    <property type="entry name" value="NTF2-like_dom_sf"/>
</dbReference>
<dbReference type="InterPro" id="IPR009959">
    <property type="entry name" value="Cyclase_SnoaL-like"/>
</dbReference>
<dbReference type="GO" id="GO:0030638">
    <property type="term" value="P:polyketide metabolic process"/>
    <property type="evidence" value="ECO:0007669"/>
    <property type="project" value="InterPro"/>
</dbReference>
<dbReference type="Proteomes" id="UP001165136">
    <property type="component" value="Unassembled WGS sequence"/>
</dbReference>
<name>A0A9W6R1I2_9PSEU</name>
<evidence type="ECO:0000313" key="2">
    <source>
        <dbReference type="Proteomes" id="UP001165136"/>
    </source>
</evidence>
<dbReference type="EMBL" id="BSTI01000004">
    <property type="protein sequence ID" value="GLY65830.1"/>
    <property type="molecule type" value="Genomic_DNA"/>
</dbReference>
<gene>
    <name evidence="1" type="ORF">Atai01_24490</name>
</gene>
<evidence type="ECO:0008006" key="3">
    <source>
        <dbReference type="Google" id="ProtNLM"/>
    </source>
</evidence>
<dbReference type="Pfam" id="PF07366">
    <property type="entry name" value="SnoaL"/>
    <property type="match status" value="1"/>
</dbReference>
<dbReference type="SUPFAM" id="SSF54427">
    <property type="entry name" value="NTF2-like"/>
    <property type="match status" value="1"/>
</dbReference>